<evidence type="ECO:0000313" key="3">
    <source>
        <dbReference type="Proteomes" id="UP001612741"/>
    </source>
</evidence>
<dbReference type="RefSeq" id="WP_397077724.1">
    <property type="nucleotide sequence ID" value="NZ_JBITGY010000001.1"/>
</dbReference>
<evidence type="ECO:0000256" key="1">
    <source>
        <dbReference type="SAM" id="MobiDB-lite"/>
    </source>
</evidence>
<name>A0ABW7YJ56_9ACTN</name>
<dbReference type="EMBL" id="JBITGY010000001">
    <property type="protein sequence ID" value="MFI6495924.1"/>
    <property type="molecule type" value="Genomic_DNA"/>
</dbReference>
<dbReference type="Proteomes" id="UP001612741">
    <property type="component" value="Unassembled WGS sequence"/>
</dbReference>
<dbReference type="InterPro" id="IPR009061">
    <property type="entry name" value="DNA-bd_dom_put_sf"/>
</dbReference>
<comment type="caution">
    <text evidence="2">The sequence shown here is derived from an EMBL/GenBank/DDBJ whole genome shotgun (WGS) entry which is preliminary data.</text>
</comment>
<feature type="region of interest" description="Disordered" evidence="1">
    <location>
        <begin position="1"/>
        <end position="24"/>
    </location>
</feature>
<protein>
    <recommendedName>
        <fullName evidence="4">MerR family transcriptional regulator</fullName>
    </recommendedName>
</protein>
<sequence length="150" mass="16992">MTTIAASADDEKFPWNVRKDSPTPRDPLAGITARYEETVNGKKRDLYTIGALAKIIGRKPDTVRGWENFGWLPQPTDNYTGRDPKNPASARHGRRRLYTRDQIIGIYMIAKDEGILEKHAKPITHTNFTKRVIKLFQDLAARDQQMGGGQ</sequence>
<dbReference type="Gene3D" id="1.10.1660.10">
    <property type="match status" value="1"/>
</dbReference>
<accession>A0ABW7YJ56</accession>
<evidence type="ECO:0008006" key="4">
    <source>
        <dbReference type="Google" id="ProtNLM"/>
    </source>
</evidence>
<feature type="compositionally biased region" description="Basic and acidic residues" evidence="1">
    <location>
        <begin position="9"/>
        <end position="23"/>
    </location>
</feature>
<proteinExistence type="predicted"/>
<organism evidence="2 3">
    <name type="scientific">Nonomuraea typhae</name>
    <dbReference type="NCBI Taxonomy" id="2603600"/>
    <lineage>
        <taxon>Bacteria</taxon>
        <taxon>Bacillati</taxon>
        <taxon>Actinomycetota</taxon>
        <taxon>Actinomycetes</taxon>
        <taxon>Streptosporangiales</taxon>
        <taxon>Streptosporangiaceae</taxon>
        <taxon>Nonomuraea</taxon>
    </lineage>
</organism>
<reference evidence="2 3" key="1">
    <citation type="submission" date="2024-10" db="EMBL/GenBank/DDBJ databases">
        <title>The Natural Products Discovery Center: Release of the First 8490 Sequenced Strains for Exploring Actinobacteria Biosynthetic Diversity.</title>
        <authorList>
            <person name="Kalkreuter E."/>
            <person name="Kautsar S.A."/>
            <person name="Yang D."/>
            <person name="Bader C.D."/>
            <person name="Teijaro C.N."/>
            <person name="Fluegel L."/>
            <person name="Davis C.M."/>
            <person name="Simpson J.R."/>
            <person name="Lauterbach L."/>
            <person name="Steele A.D."/>
            <person name="Gui C."/>
            <person name="Meng S."/>
            <person name="Li G."/>
            <person name="Viehrig K."/>
            <person name="Ye F."/>
            <person name="Su P."/>
            <person name="Kiefer A.F."/>
            <person name="Nichols A."/>
            <person name="Cepeda A.J."/>
            <person name="Yan W."/>
            <person name="Fan B."/>
            <person name="Jiang Y."/>
            <person name="Adhikari A."/>
            <person name="Zheng C.-J."/>
            <person name="Schuster L."/>
            <person name="Cowan T.M."/>
            <person name="Smanski M.J."/>
            <person name="Chevrette M.G."/>
            <person name="De Carvalho L.P.S."/>
            <person name="Shen B."/>
        </authorList>
    </citation>
    <scope>NUCLEOTIDE SEQUENCE [LARGE SCALE GENOMIC DNA]</scope>
    <source>
        <strain evidence="2 3">NPDC050545</strain>
    </source>
</reference>
<keyword evidence="3" id="KW-1185">Reference proteome</keyword>
<dbReference type="SUPFAM" id="SSF46955">
    <property type="entry name" value="Putative DNA-binding domain"/>
    <property type="match status" value="1"/>
</dbReference>
<evidence type="ECO:0000313" key="2">
    <source>
        <dbReference type="EMBL" id="MFI6495924.1"/>
    </source>
</evidence>
<gene>
    <name evidence="2" type="ORF">ACIBG2_00980</name>
</gene>
<feature type="region of interest" description="Disordered" evidence="1">
    <location>
        <begin position="74"/>
        <end position="94"/>
    </location>
</feature>